<gene>
    <name evidence="5" type="ORF">POCULU_LOCUS9275</name>
</gene>
<feature type="non-terminal residue" evidence="5">
    <location>
        <position position="296"/>
    </location>
</feature>
<keyword evidence="6" id="KW-1185">Reference proteome</keyword>
<evidence type="ECO:0000256" key="1">
    <source>
        <dbReference type="ARBA" id="ARBA00022737"/>
    </source>
</evidence>
<reference evidence="5" key="1">
    <citation type="submission" date="2021-06" db="EMBL/GenBank/DDBJ databases">
        <authorList>
            <person name="Kallberg Y."/>
            <person name="Tangrot J."/>
            <person name="Rosling A."/>
        </authorList>
    </citation>
    <scope>NUCLEOTIDE SEQUENCE</scope>
    <source>
        <strain evidence="5">IA702</strain>
    </source>
</reference>
<dbReference type="Pfam" id="PF00571">
    <property type="entry name" value="CBS"/>
    <property type="match status" value="1"/>
</dbReference>
<name>A0A9N9GVX7_9GLOM</name>
<accession>A0A9N9GVX7</accession>
<evidence type="ECO:0000256" key="2">
    <source>
        <dbReference type="ARBA" id="ARBA00023122"/>
    </source>
</evidence>
<dbReference type="InterPro" id="IPR000644">
    <property type="entry name" value="CBS_dom"/>
</dbReference>
<evidence type="ECO:0000259" key="4">
    <source>
        <dbReference type="PROSITE" id="PS51371"/>
    </source>
</evidence>
<dbReference type="OrthoDB" id="449052at2759"/>
<evidence type="ECO:0000313" key="6">
    <source>
        <dbReference type="Proteomes" id="UP000789572"/>
    </source>
</evidence>
<organism evidence="5 6">
    <name type="scientific">Paraglomus occultum</name>
    <dbReference type="NCBI Taxonomy" id="144539"/>
    <lineage>
        <taxon>Eukaryota</taxon>
        <taxon>Fungi</taxon>
        <taxon>Fungi incertae sedis</taxon>
        <taxon>Mucoromycota</taxon>
        <taxon>Glomeromycotina</taxon>
        <taxon>Glomeromycetes</taxon>
        <taxon>Paraglomerales</taxon>
        <taxon>Paraglomeraceae</taxon>
        <taxon>Paraglomus</taxon>
    </lineage>
</organism>
<dbReference type="Gene3D" id="3.10.580.10">
    <property type="entry name" value="CBS-domain"/>
    <property type="match status" value="1"/>
</dbReference>
<dbReference type="PANTHER" id="PTHR13780">
    <property type="entry name" value="AMP-ACTIVATED PROTEIN KINASE, GAMMA REGULATORY SUBUNIT"/>
    <property type="match status" value="1"/>
</dbReference>
<dbReference type="InterPro" id="IPR046342">
    <property type="entry name" value="CBS_dom_sf"/>
</dbReference>
<dbReference type="PROSITE" id="PS51371">
    <property type="entry name" value="CBS"/>
    <property type="match status" value="1"/>
</dbReference>
<evidence type="ECO:0000313" key="5">
    <source>
        <dbReference type="EMBL" id="CAG8638280.1"/>
    </source>
</evidence>
<dbReference type="SUPFAM" id="SSF54631">
    <property type="entry name" value="CBS-domain pair"/>
    <property type="match status" value="2"/>
</dbReference>
<sequence length="296" mass="34044">MSLPVFHEELNKFVAIVNLFHVMKYLMLHVYTDLNNRDELEYDKKTRNDVINLFKDTVSDIIDSWGAYAFPVHLADDPLLEVMQEFILKPNTYAILVDTSQPREKTGSDTQRVSVLTQRDAINYILNDPELRECVQDVPAKNVIQRSWKTFTERDDPNQLLHRLPVSNVQSSYVLYISHLVSALTGFRSMAIHGVSSMAVVDKQDGSIKLLDNLSASDIRHFTEDTMSDVFLPVSDYLKKVRKSERKLVVCYEDTPLREVMELAVKNSVHRVWVIEQESEKPVGEISMTDMLAMYA</sequence>
<dbReference type="Proteomes" id="UP000789572">
    <property type="component" value="Unassembled WGS sequence"/>
</dbReference>
<evidence type="ECO:0000256" key="3">
    <source>
        <dbReference type="PROSITE-ProRule" id="PRU00703"/>
    </source>
</evidence>
<dbReference type="CDD" id="cd02205">
    <property type="entry name" value="CBS_pair_SF"/>
    <property type="match status" value="1"/>
</dbReference>
<proteinExistence type="predicted"/>
<dbReference type="InterPro" id="IPR050511">
    <property type="entry name" value="AMPK_gamma/SDS23_families"/>
</dbReference>
<comment type="caution">
    <text evidence="5">The sequence shown here is derived from an EMBL/GenBank/DDBJ whole genome shotgun (WGS) entry which is preliminary data.</text>
</comment>
<dbReference type="SMART" id="SM00116">
    <property type="entry name" value="CBS"/>
    <property type="match status" value="2"/>
</dbReference>
<keyword evidence="1" id="KW-0677">Repeat</keyword>
<dbReference type="AlphaFoldDB" id="A0A9N9GVX7"/>
<feature type="domain" description="CBS" evidence="4">
    <location>
        <begin position="244"/>
        <end position="296"/>
    </location>
</feature>
<protein>
    <submittedName>
        <fullName evidence="5">9609_t:CDS:1</fullName>
    </submittedName>
</protein>
<dbReference type="PANTHER" id="PTHR13780:SF36">
    <property type="entry name" value="CBS DOMAIN-CONTAINING PROTEIN"/>
    <property type="match status" value="1"/>
</dbReference>
<dbReference type="EMBL" id="CAJVPJ010003306">
    <property type="protein sequence ID" value="CAG8638280.1"/>
    <property type="molecule type" value="Genomic_DNA"/>
</dbReference>
<keyword evidence="2 3" id="KW-0129">CBS domain</keyword>